<dbReference type="Proteomes" id="UP000663722">
    <property type="component" value="Chromosome"/>
</dbReference>
<sequence>MLNIDFKKTSVTPECRTCSLAIFLMPGNRTLLPNCKFGTPDNLFLKAYSLNSVLCALQAVGRGE</sequence>
<protein>
    <submittedName>
        <fullName evidence="1">Uncharacterized protein</fullName>
    </submittedName>
</protein>
<accession>A0A975GSG6</accession>
<name>A0A975GSG6_9BACT</name>
<proteinExistence type="predicted"/>
<evidence type="ECO:0000313" key="2">
    <source>
        <dbReference type="Proteomes" id="UP000663722"/>
    </source>
</evidence>
<evidence type="ECO:0000313" key="1">
    <source>
        <dbReference type="EMBL" id="QTA91063.1"/>
    </source>
</evidence>
<dbReference type="AlphaFoldDB" id="A0A975GSG6"/>
<keyword evidence="2" id="KW-1185">Reference proteome</keyword>
<organism evidence="1 2">
    <name type="scientific">Desulfonema magnum</name>
    <dbReference type="NCBI Taxonomy" id="45655"/>
    <lineage>
        <taxon>Bacteria</taxon>
        <taxon>Pseudomonadati</taxon>
        <taxon>Thermodesulfobacteriota</taxon>
        <taxon>Desulfobacteria</taxon>
        <taxon>Desulfobacterales</taxon>
        <taxon>Desulfococcaceae</taxon>
        <taxon>Desulfonema</taxon>
    </lineage>
</organism>
<gene>
    <name evidence="1" type="ORF">dnm_071280</name>
</gene>
<dbReference type="KEGG" id="dmm:dnm_071280"/>
<reference evidence="1" key="1">
    <citation type="journal article" date="2021" name="Microb. Physiol.">
        <title>Proteogenomic Insights into the Physiology of Marine, Sulfate-Reducing, Filamentous Desulfonema limicola and Desulfonema magnum.</title>
        <authorList>
            <person name="Schnaars V."/>
            <person name="Wohlbrand L."/>
            <person name="Scheve S."/>
            <person name="Hinrichs C."/>
            <person name="Reinhardt R."/>
            <person name="Rabus R."/>
        </authorList>
    </citation>
    <scope>NUCLEOTIDE SEQUENCE</scope>
    <source>
        <strain evidence="1">4be13</strain>
    </source>
</reference>
<dbReference type="EMBL" id="CP061800">
    <property type="protein sequence ID" value="QTA91063.1"/>
    <property type="molecule type" value="Genomic_DNA"/>
</dbReference>